<dbReference type="Proteomes" id="UP000008311">
    <property type="component" value="Unassembled WGS sequence"/>
</dbReference>
<accession>B9SHA7</accession>
<dbReference type="eggNOG" id="KOG2880">
    <property type="taxonomic scope" value="Eukaryota"/>
</dbReference>
<dbReference type="Pfam" id="PF01398">
    <property type="entry name" value="JAB"/>
    <property type="match status" value="1"/>
</dbReference>
<dbReference type="OrthoDB" id="3640at2759"/>
<comment type="cofactor">
    <cofactor evidence="1">
        <name>Zn(2+)</name>
        <dbReference type="ChEBI" id="CHEBI:29105"/>
    </cofactor>
</comment>
<dbReference type="OMA" id="QYSYQAM"/>
<dbReference type="InParanoid" id="B9SHA7"/>
<evidence type="ECO:0000259" key="9">
    <source>
        <dbReference type="PROSITE" id="PS50249"/>
    </source>
</evidence>
<keyword evidence="5" id="KW-0833">Ubl conjugation pathway</keyword>
<evidence type="ECO:0000256" key="7">
    <source>
        <dbReference type="ARBA" id="ARBA00022833"/>
    </source>
</evidence>
<dbReference type="GO" id="GO:0140492">
    <property type="term" value="F:metal-dependent deubiquitinase activity"/>
    <property type="evidence" value="ECO:0007669"/>
    <property type="project" value="InterPro"/>
</dbReference>
<proteinExistence type="inferred from homology"/>
<dbReference type="GO" id="GO:0046872">
    <property type="term" value="F:metal ion binding"/>
    <property type="evidence" value="ECO:0007669"/>
    <property type="project" value="UniProtKB-KW"/>
</dbReference>
<reference evidence="11" key="1">
    <citation type="journal article" date="2010" name="Nat. Biotechnol.">
        <title>Draft genome sequence of the oilseed species Ricinus communis.</title>
        <authorList>
            <person name="Chan A.P."/>
            <person name="Crabtree J."/>
            <person name="Zhao Q."/>
            <person name="Lorenzi H."/>
            <person name="Orvis J."/>
            <person name="Puiu D."/>
            <person name="Melake-Berhan A."/>
            <person name="Jones K.M."/>
            <person name="Redman J."/>
            <person name="Chen G."/>
            <person name="Cahoon E.B."/>
            <person name="Gedil M."/>
            <person name="Stanke M."/>
            <person name="Haas B.J."/>
            <person name="Wortman J.R."/>
            <person name="Fraser-Liggett C.M."/>
            <person name="Ravel J."/>
            <person name="Rabinowicz P.D."/>
        </authorList>
    </citation>
    <scope>NUCLEOTIDE SEQUENCE [LARGE SCALE GENOMIC DNA]</scope>
    <source>
        <strain evidence="11">cv. Hale</strain>
    </source>
</reference>
<dbReference type="STRING" id="3988.B9SHA7"/>
<dbReference type="KEGG" id="rcu:8282601"/>
<dbReference type="GO" id="GO:0005768">
    <property type="term" value="C:endosome"/>
    <property type="evidence" value="ECO:0000318"/>
    <property type="project" value="GO_Central"/>
</dbReference>
<evidence type="ECO:0000256" key="1">
    <source>
        <dbReference type="ARBA" id="ARBA00001947"/>
    </source>
</evidence>
<dbReference type="InterPro" id="IPR044098">
    <property type="entry name" value="STAMBP/STALP-like_MPN"/>
</dbReference>
<dbReference type="GO" id="GO:0016020">
    <property type="term" value="C:membrane"/>
    <property type="evidence" value="ECO:0000318"/>
    <property type="project" value="GO_Central"/>
</dbReference>
<protein>
    <submittedName>
        <fullName evidence="10">Amsh, putative</fullName>
    </submittedName>
</protein>
<dbReference type="FunCoup" id="B9SHA7">
    <property type="interactions" value="172"/>
</dbReference>
<keyword evidence="4" id="KW-0479">Metal-binding</keyword>
<dbReference type="Gene3D" id="3.40.140.10">
    <property type="entry name" value="Cytidine Deaminase, domain 2"/>
    <property type="match status" value="1"/>
</dbReference>
<keyword evidence="7" id="KW-0862">Zinc</keyword>
<dbReference type="GO" id="GO:0006508">
    <property type="term" value="P:proteolysis"/>
    <property type="evidence" value="ECO:0007669"/>
    <property type="project" value="UniProtKB-KW"/>
</dbReference>
<evidence type="ECO:0000256" key="8">
    <source>
        <dbReference type="ARBA" id="ARBA00023049"/>
    </source>
</evidence>
<dbReference type="MEROPS" id="M67.A06"/>
<keyword evidence="3" id="KW-0645">Protease</keyword>
<dbReference type="EMBL" id="EQ973961">
    <property type="protein sequence ID" value="EEF37014.1"/>
    <property type="molecule type" value="Genomic_DNA"/>
</dbReference>
<keyword evidence="6" id="KW-0378">Hydrolase</keyword>
<sequence length="265" mass="29212">MMNGDEAEPASLCSDSSPCLDTLEFSCQNLTQKEGKCPQITVHTVTQSSPSPILSCVEKAPKHAHISPIPAAGSNTNPCNQPSSSNILQDIHISERLMEDFLELARENTEKDLETCGVLSAFLEMGTYYVTTLIIPKQNSTSSSCEAIKEEEFFAIQNERSLHPVGWIHTHPSQSCFMSSIDLHTQYSYQVMVPEAFAIVMAPTDTSRSYGLFRLSDPGGMGVLKECQETGFHPHGEPADGGPIYEHCSNVYANSNLRFEIFDLR</sequence>
<dbReference type="FunFam" id="3.40.140.10:FF:000046">
    <property type="entry name" value="AMSH-like ubiquitin thioesterase 2"/>
    <property type="match status" value="1"/>
</dbReference>
<evidence type="ECO:0000256" key="4">
    <source>
        <dbReference type="ARBA" id="ARBA00022723"/>
    </source>
</evidence>
<organism evidence="10 11">
    <name type="scientific">Ricinus communis</name>
    <name type="common">Castor bean</name>
    <dbReference type="NCBI Taxonomy" id="3988"/>
    <lineage>
        <taxon>Eukaryota</taxon>
        <taxon>Viridiplantae</taxon>
        <taxon>Streptophyta</taxon>
        <taxon>Embryophyta</taxon>
        <taxon>Tracheophyta</taxon>
        <taxon>Spermatophyta</taxon>
        <taxon>Magnoliopsida</taxon>
        <taxon>eudicotyledons</taxon>
        <taxon>Gunneridae</taxon>
        <taxon>Pentapetalae</taxon>
        <taxon>rosids</taxon>
        <taxon>fabids</taxon>
        <taxon>Malpighiales</taxon>
        <taxon>Euphorbiaceae</taxon>
        <taxon>Acalyphoideae</taxon>
        <taxon>Acalypheae</taxon>
        <taxon>Ricinus</taxon>
    </lineage>
</organism>
<dbReference type="PANTHER" id="PTHR12947">
    <property type="entry name" value="AMSH-LIKE PROTEASE"/>
    <property type="match status" value="1"/>
</dbReference>
<dbReference type="AlphaFoldDB" id="B9SHA7"/>
<dbReference type="CDD" id="cd08066">
    <property type="entry name" value="MPN_AMSH_like"/>
    <property type="match status" value="1"/>
</dbReference>
<dbReference type="GO" id="GO:0061578">
    <property type="term" value="F:K63-linked deubiquitinase activity"/>
    <property type="evidence" value="ECO:0007669"/>
    <property type="project" value="InterPro"/>
</dbReference>
<evidence type="ECO:0000313" key="11">
    <source>
        <dbReference type="Proteomes" id="UP000008311"/>
    </source>
</evidence>
<dbReference type="PROSITE" id="PS50249">
    <property type="entry name" value="MPN"/>
    <property type="match status" value="1"/>
</dbReference>
<keyword evidence="11" id="KW-1185">Reference proteome</keyword>
<dbReference type="GO" id="GO:0070536">
    <property type="term" value="P:protein K63-linked deubiquitination"/>
    <property type="evidence" value="ECO:0007669"/>
    <property type="project" value="InterPro"/>
</dbReference>
<dbReference type="SUPFAM" id="SSF102712">
    <property type="entry name" value="JAB1/MPN domain"/>
    <property type="match status" value="1"/>
</dbReference>
<gene>
    <name evidence="10" type="ORF">RCOM_0528130</name>
</gene>
<evidence type="ECO:0000313" key="10">
    <source>
        <dbReference type="EMBL" id="EEF37014.1"/>
    </source>
</evidence>
<evidence type="ECO:0000256" key="6">
    <source>
        <dbReference type="ARBA" id="ARBA00022801"/>
    </source>
</evidence>
<dbReference type="GO" id="GO:0101005">
    <property type="term" value="F:deubiquitinase activity"/>
    <property type="evidence" value="ECO:0000318"/>
    <property type="project" value="GO_Central"/>
</dbReference>
<evidence type="ECO:0000256" key="3">
    <source>
        <dbReference type="ARBA" id="ARBA00022670"/>
    </source>
</evidence>
<dbReference type="GO" id="GO:0032511">
    <property type="term" value="P:late endosome to vacuole transport via multivesicular body sorting pathway"/>
    <property type="evidence" value="ECO:0000318"/>
    <property type="project" value="GO_Central"/>
</dbReference>
<evidence type="ECO:0000256" key="2">
    <source>
        <dbReference type="ARBA" id="ARBA00010981"/>
    </source>
</evidence>
<dbReference type="PANTHER" id="PTHR12947:SF13">
    <property type="entry name" value="FI19924P1"/>
    <property type="match status" value="1"/>
</dbReference>
<evidence type="ECO:0000256" key="5">
    <source>
        <dbReference type="ARBA" id="ARBA00022786"/>
    </source>
</evidence>
<keyword evidence="8" id="KW-0482">Metalloprotease</keyword>
<name>B9SHA7_RICCO</name>
<dbReference type="InterPro" id="IPR037518">
    <property type="entry name" value="MPN"/>
</dbReference>
<dbReference type="SMART" id="SM00232">
    <property type="entry name" value="JAB_MPN"/>
    <property type="match status" value="1"/>
</dbReference>
<feature type="domain" description="MPN" evidence="9">
    <location>
        <begin position="91"/>
        <end position="219"/>
    </location>
</feature>
<comment type="similarity">
    <text evidence="2">Belongs to the peptidase M67C family.</text>
</comment>
<dbReference type="InterPro" id="IPR000555">
    <property type="entry name" value="JAMM/MPN+_dom"/>
</dbReference>